<dbReference type="EMBL" id="VSRR010122218">
    <property type="protein sequence ID" value="MPD00281.1"/>
    <property type="molecule type" value="Genomic_DNA"/>
</dbReference>
<organism evidence="1 2">
    <name type="scientific">Portunus trituberculatus</name>
    <name type="common">Swimming crab</name>
    <name type="synonym">Neptunus trituberculatus</name>
    <dbReference type="NCBI Taxonomy" id="210409"/>
    <lineage>
        <taxon>Eukaryota</taxon>
        <taxon>Metazoa</taxon>
        <taxon>Ecdysozoa</taxon>
        <taxon>Arthropoda</taxon>
        <taxon>Crustacea</taxon>
        <taxon>Multicrustacea</taxon>
        <taxon>Malacostraca</taxon>
        <taxon>Eumalacostraca</taxon>
        <taxon>Eucarida</taxon>
        <taxon>Decapoda</taxon>
        <taxon>Pleocyemata</taxon>
        <taxon>Brachyura</taxon>
        <taxon>Eubrachyura</taxon>
        <taxon>Portunoidea</taxon>
        <taxon>Portunidae</taxon>
        <taxon>Portuninae</taxon>
        <taxon>Portunus</taxon>
    </lineage>
</organism>
<keyword evidence="2" id="KW-1185">Reference proteome</keyword>
<proteinExistence type="predicted"/>
<comment type="caution">
    <text evidence="1">The sequence shown here is derived from an EMBL/GenBank/DDBJ whole genome shotgun (WGS) entry which is preliminary data.</text>
</comment>
<reference evidence="1 2" key="1">
    <citation type="submission" date="2019-05" db="EMBL/GenBank/DDBJ databases">
        <title>Another draft genome of Portunus trituberculatus and its Hox gene families provides insights of decapod evolution.</title>
        <authorList>
            <person name="Jeong J.-H."/>
            <person name="Song I."/>
            <person name="Kim S."/>
            <person name="Choi T."/>
            <person name="Kim D."/>
            <person name="Ryu S."/>
            <person name="Kim W."/>
        </authorList>
    </citation>
    <scope>NUCLEOTIDE SEQUENCE [LARGE SCALE GENOMIC DNA]</scope>
    <source>
        <tissue evidence="1">Muscle</tissue>
    </source>
</reference>
<evidence type="ECO:0000313" key="1">
    <source>
        <dbReference type="EMBL" id="MPD00281.1"/>
    </source>
</evidence>
<dbReference type="Proteomes" id="UP000324222">
    <property type="component" value="Unassembled WGS sequence"/>
</dbReference>
<protein>
    <submittedName>
        <fullName evidence="1">Uncharacterized protein</fullName>
    </submittedName>
</protein>
<accession>A0A5B7JTT6</accession>
<sequence>MIFIDIINASEGVIMLLADGDNRAADGTAQRKGGEDVSALQHFPSPAILDVGGDPCQLDISEPKSILSRPASTSLPPPYLVQGTKGSIHFSGARLLAGAGKG</sequence>
<dbReference type="AlphaFoldDB" id="A0A5B7JTT6"/>
<gene>
    <name evidence="1" type="ORF">E2C01_095742</name>
</gene>
<name>A0A5B7JTT6_PORTR</name>
<evidence type="ECO:0000313" key="2">
    <source>
        <dbReference type="Proteomes" id="UP000324222"/>
    </source>
</evidence>